<proteinExistence type="inferred from homology"/>
<accession>A0A0L0HTL0</accession>
<evidence type="ECO:0000256" key="9">
    <source>
        <dbReference type="ARBA" id="ARBA00023242"/>
    </source>
</evidence>
<dbReference type="PANTHER" id="PTHR12595:SF0">
    <property type="entry name" value="ADENYLATE KINASE ISOENZYME 6"/>
    <property type="match status" value="1"/>
</dbReference>
<evidence type="ECO:0000256" key="7">
    <source>
        <dbReference type="ARBA" id="ARBA00022777"/>
    </source>
</evidence>
<evidence type="ECO:0000256" key="11">
    <source>
        <dbReference type="SAM" id="MobiDB-lite"/>
    </source>
</evidence>
<gene>
    <name evidence="12" type="ORF">SPPG_00391</name>
</gene>
<name>A0A0L0HTL0_SPIPD</name>
<evidence type="ECO:0000256" key="1">
    <source>
        <dbReference type="ARBA" id="ARBA00000582"/>
    </source>
</evidence>
<evidence type="ECO:0000256" key="6">
    <source>
        <dbReference type="ARBA" id="ARBA00022741"/>
    </source>
</evidence>
<evidence type="ECO:0000313" key="12">
    <source>
        <dbReference type="EMBL" id="KND04676.1"/>
    </source>
</evidence>
<dbReference type="Pfam" id="PF13238">
    <property type="entry name" value="AAA_18"/>
    <property type="match status" value="1"/>
</dbReference>
<organism evidence="12 13">
    <name type="scientific">Spizellomyces punctatus (strain DAOM BR117)</name>
    <dbReference type="NCBI Taxonomy" id="645134"/>
    <lineage>
        <taxon>Eukaryota</taxon>
        <taxon>Fungi</taxon>
        <taxon>Fungi incertae sedis</taxon>
        <taxon>Chytridiomycota</taxon>
        <taxon>Chytridiomycota incertae sedis</taxon>
        <taxon>Chytridiomycetes</taxon>
        <taxon>Spizellomycetales</taxon>
        <taxon>Spizellomycetaceae</taxon>
        <taxon>Spizellomyces</taxon>
    </lineage>
</organism>
<feature type="region of interest" description="Disordered" evidence="11">
    <location>
        <begin position="1"/>
        <end position="31"/>
    </location>
</feature>
<dbReference type="VEuPathDB" id="FungiDB:SPPG_00391"/>
<dbReference type="AlphaFoldDB" id="A0A0L0HTL0"/>
<dbReference type="InterPro" id="IPR020618">
    <property type="entry name" value="Adenyl_kinase_AK6"/>
</dbReference>
<keyword evidence="7 10" id="KW-0418">Kinase</keyword>
<dbReference type="EC" id="2.7.4.3" evidence="10"/>
<reference evidence="12 13" key="1">
    <citation type="submission" date="2009-08" db="EMBL/GenBank/DDBJ databases">
        <title>The Genome Sequence of Spizellomyces punctatus strain DAOM BR117.</title>
        <authorList>
            <consortium name="The Broad Institute Genome Sequencing Platform"/>
            <person name="Russ C."/>
            <person name="Cuomo C."/>
            <person name="Shea T."/>
            <person name="Young S.K."/>
            <person name="Zeng Q."/>
            <person name="Koehrsen M."/>
            <person name="Haas B."/>
            <person name="Borodovsky M."/>
            <person name="Guigo R."/>
            <person name="Alvarado L."/>
            <person name="Berlin A."/>
            <person name="Bochicchio J."/>
            <person name="Borenstein D."/>
            <person name="Chapman S."/>
            <person name="Chen Z."/>
            <person name="Engels R."/>
            <person name="Freedman E."/>
            <person name="Gellesch M."/>
            <person name="Goldberg J."/>
            <person name="Griggs A."/>
            <person name="Gujja S."/>
            <person name="Heiman D."/>
            <person name="Hepburn T."/>
            <person name="Howarth C."/>
            <person name="Jen D."/>
            <person name="Larson L."/>
            <person name="Lewis B."/>
            <person name="Mehta T."/>
            <person name="Park D."/>
            <person name="Pearson M."/>
            <person name="Roberts A."/>
            <person name="Saif S."/>
            <person name="Shenoy N."/>
            <person name="Sisk P."/>
            <person name="Stolte C."/>
            <person name="Sykes S."/>
            <person name="Thomson T."/>
            <person name="Walk T."/>
            <person name="White J."/>
            <person name="Yandava C."/>
            <person name="Burger G."/>
            <person name="Gray M.W."/>
            <person name="Holland P.W.H."/>
            <person name="King N."/>
            <person name="Lang F.B.F."/>
            <person name="Roger A.J."/>
            <person name="Ruiz-Trillo I."/>
            <person name="Lander E."/>
            <person name="Nusbaum C."/>
        </authorList>
    </citation>
    <scope>NUCLEOTIDE SEQUENCE [LARGE SCALE GENOMIC DNA]</scope>
    <source>
        <strain evidence="12 13">DAOM BR117</strain>
    </source>
</reference>
<keyword evidence="5 10" id="KW-0808">Transferase</keyword>
<keyword evidence="13" id="KW-1185">Reference proteome</keyword>
<feature type="binding site" evidence="10">
    <location>
        <position position="126"/>
    </location>
    <ligand>
        <name>ATP</name>
        <dbReference type="ChEBI" id="CHEBI:30616"/>
    </ligand>
</feature>
<dbReference type="Proteomes" id="UP000053201">
    <property type="component" value="Unassembled WGS sequence"/>
</dbReference>
<dbReference type="GeneID" id="27684121"/>
<evidence type="ECO:0000256" key="4">
    <source>
        <dbReference type="ARBA" id="ARBA00022552"/>
    </source>
</evidence>
<dbReference type="InterPro" id="IPR027417">
    <property type="entry name" value="P-loop_NTPase"/>
</dbReference>
<dbReference type="RefSeq" id="XP_016612715.1">
    <property type="nucleotide sequence ID" value="XM_016748719.1"/>
</dbReference>
<protein>
    <recommendedName>
        <fullName evidence="10">Adenylate kinase isoenzyme 6 homolog</fullName>
        <shortName evidence="10">AK6</shortName>
        <ecNumber evidence="10">2.7.4.3</ecNumber>
    </recommendedName>
    <alternativeName>
        <fullName evidence="10">Dual activity adenylate kinase/ATPase</fullName>
        <shortName evidence="10">AK/ATPase</shortName>
    </alternativeName>
</protein>
<dbReference type="SUPFAM" id="SSF52540">
    <property type="entry name" value="P-loop containing nucleoside triphosphate hydrolases"/>
    <property type="match status" value="1"/>
</dbReference>
<dbReference type="OMA" id="QCEIFGT"/>
<feature type="binding site" evidence="10">
    <location>
        <position position="34"/>
    </location>
    <ligand>
        <name>ATP</name>
        <dbReference type="ChEBI" id="CHEBI:30616"/>
    </ligand>
</feature>
<dbReference type="FunCoup" id="A0A0L0HTL0">
    <property type="interactions" value="554"/>
</dbReference>
<dbReference type="OrthoDB" id="10251185at2759"/>
<dbReference type="GO" id="GO:0005524">
    <property type="term" value="F:ATP binding"/>
    <property type="evidence" value="ECO:0007669"/>
    <property type="project" value="UniProtKB-KW"/>
</dbReference>
<feature type="region of interest" description="NMPbind" evidence="10">
    <location>
        <begin position="50"/>
        <end position="73"/>
    </location>
</feature>
<dbReference type="GO" id="GO:0016887">
    <property type="term" value="F:ATP hydrolysis activity"/>
    <property type="evidence" value="ECO:0007669"/>
    <property type="project" value="UniProtKB-UniRule"/>
</dbReference>
<sequence length="187" mass="21638">MDLSDSETPDTPPNIPKRQRPNILVTGTPGTGKTTTSELIAIATGLEHVEVGSLVKERGLHQGWDGEFQSWLLDEDKVVDELEPMMLEGGKVVDHHGCDFFPERWFDLVVVLRTDNQILYPRLEQRNYSVKKIQENVECEIMQVVLEEARDSYRPEIVWELRSESIHDMEENVQQISDWVDRFMEKS</sequence>
<dbReference type="GO" id="GO:0005737">
    <property type="term" value="C:cytoplasm"/>
    <property type="evidence" value="ECO:0007669"/>
    <property type="project" value="UniProtKB-SubCell"/>
</dbReference>
<evidence type="ECO:0000256" key="10">
    <source>
        <dbReference type="HAMAP-Rule" id="MF_03173"/>
    </source>
</evidence>
<dbReference type="eggNOG" id="KOG3347">
    <property type="taxonomic scope" value="Eukaryota"/>
</dbReference>
<feature type="binding site" evidence="10">
    <location>
        <position position="30"/>
    </location>
    <ligand>
        <name>ATP</name>
        <dbReference type="ChEBI" id="CHEBI:30616"/>
    </ligand>
</feature>
<feature type="binding site" evidence="10">
    <location>
        <position position="33"/>
    </location>
    <ligand>
        <name>ATP</name>
        <dbReference type="ChEBI" id="CHEBI:30616"/>
    </ligand>
</feature>
<evidence type="ECO:0000256" key="8">
    <source>
        <dbReference type="ARBA" id="ARBA00022840"/>
    </source>
</evidence>
<dbReference type="FunFam" id="3.40.50.300:FF:000372">
    <property type="entry name" value="Adenylate kinase isoenzyme 6 homolog"/>
    <property type="match status" value="1"/>
</dbReference>
<comment type="subcellular location">
    <subcellularLocation>
        <location evidence="10">Cytoplasm</location>
    </subcellularLocation>
    <subcellularLocation>
        <location evidence="10">Nucleus</location>
    </subcellularLocation>
</comment>
<comment type="similarity">
    <text evidence="10">Belongs to the adenylate kinase family. AK6 subfamily.</text>
</comment>
<dbReference type="GO" id="GO:0004017">
    <property type="term" value="F:AMP kinase activity"/>
    <property type="evidence" value="ECO:0007669"/>
    <property type="project" value="UniProtKB-UniRule"/>
</dbReference>
<dbReference type="GO" id="GO:0000462">
    <property type="term" value="P:maturation of SSU-rRNA from tricistronic rRNA transcript (SSU-rRNA, 5.8S rRNA, LSU-rRNA)"/>
    <property type="evidence" value="ECO:0007669"/>
    <property type="project" value="EnsemblFungi"/>
</dbReference>
<feature type="region of interest" description="LID" evidence="10">
    <location>
        <begin position="125"/>
        <end position="135"/>
    </location>
</feature>
<keyword evidence="4 10" id="KW-0698">rRNA processing</keyword>
<keyword evidence="6 10" id="KW-0547">Nucleotide-binding</keyword>
<evidence type="ECO:0000256" key="5">
    <source>
        <dbReference type="ARBA" id="ARBA00022679"/>
    </source>
</evidence>
<evidence type="ECO:0000256" key="2">
    <source>
        <dbReference type="ARBA" id="ARBA00022490"/>
    </source>
</evidence>
<keyword evidence="2 10" id="KW-0963">Cytoplasm</keyword>
<dbReference type="GO" id="GO:0034599">
    <property type="term" value="P:cellular response to oxidative stress"/>
    <property type="evidence" value="ECO:0007669"/>
    <property type="project" value="EnsemblFungi"/>
</dbReference>
<comment type="caution">
    <text evidence="10">Lacks conserved residue(s) required for the propagation of feature annotation.</text>
</comment>
<dbReference type="PANTHER" id="PTHR12595">
    <property type="entry name" value="POS9-ACTIVATING FACTOR FAP7-RELATED"/>
    <property type="match status" value="1"/>
</dbReference>
<keyword evidence="3 10" id="KW-0690">Ribosome biogenesis</keyword>
<comment type="subunit">
    <text evidence="10">Interacts with small ribosomal subunit protein uS11. Not a structural component of 43S pre-ribosomes, but transiently interacts with them by binding to uS11.</text>
</comment>
<evidence type="ECO:0000313" key="13">
    <source>
        <dbReference type="Proteomes" id="UP000053201"/>
    </source>
</evidence>
<comment type="catalytic activity">
    <reaction evidence="1 10">
        <text>AMP + ATP = 2 ADP</text>
        <dbReference type="Rhea" id="RHEA:12973"/>
        <dbReference type="ChEBI" id="CHEBI:30616"/>
        <dbReference type="ChEBI" id="CHEBI:456215"/>
        <dbReference type="ChEBI" id="CHEBI:456216"/>
        <dbReference type="EC" id="2.7.4.3"/>
    </reaction>
</comment>
<keyword evidence="8 10" id="KW-0067">ATP-binding</keyword>
<comment type="function">
    <text evidence="10">Broad-specificity nucleoside monophosphate (NMP) kinase that catalyzes the reversible transfer of the terminal phosphate group between nucleoside triphosphates and monophosphates. Has also ATPase activity. Involved in the late cytoplasmic maturation steps of the 40S ribosomal particles, specifically 18S rRNA maturation. While NMP activity is not required for ribosome maturation, ATPase activity is. Associates transiently with small ribosomal subunit protein uS11. ATP hydrolysis breaks the interaction with uS11. May temporarily remove uS11 from the ribosome to enable a conformational change of the ribosomal RNA that is needed for the final maturation step of the small ribosomal subunit. Its NMP activity may have a role in nuclear energy homeostasis.</text>
</comment>
<dbReference type="HAMAP" id="MF_00039">
    <property type="entry name" value="Adenylate_kinase_AK6"/>
    <property type="match status" value="1"/>
</dbReference>
<dbReference type="GO" id="GO:0005634">
    <property type="term" value="C:nucleus"/>
    <property type="evidence" value="ECO:0007669"/>
    <property type="project" value="UniProtKB-SubCell"/>
</dbReference>
<evidence type="ECO:0000256" key="3">
    <source>
        <dbReference type="ARBA" id="ARBA00022517"/>
    </source>
</evidence>
<dbReference type="Gene3D" id="3.40.50.300">
    <property type="entry name" value="P-loop containing nucleotide triphosphate hydrolases"/>
    <property type="match status" value="1"/>
</dbReference>
<dbReference type="STRING" id="645134.A0A0L0HTL0"/>
<keyword evidence="9 10" id="KW-0539">Nucleus</keyword>
<comment type="catalytic activity">
    <reaction evidence="10">
        <text>ATP + H2O = ADP + phosphate + H(+)</text>
        <dbReference type="Rhea" id="RHEA:13065"/>
        <dbReference type="ChEBI" id="CHEBI:15377"/>
        <dbReference type="ChEBI" id="CHEBI:15378"/>
        <dbReference type="ChEBI" id="CHEBI:30616"/>
        <dbReference type="ChEBI" id="CHEBI:43474"/>
        <dbReference type="ChEBI" id="CHEBI:456216"/>
    </reaction>
</comment>
<feature type="binding site" evidence="10">
    <location>
        <position position="32"/>
    </location>
    <ligand>
        <name>ATP</name>
        <dbReference type="ChEBI" id="CHEBI:30616"/>
    </ligand>
</feature>
<dbReference type="EMBL" id="KQ257450">
    <property type="protein sequence ID" value="KND04676.1"/>
    <property type="molecule type" value="Genomic_DNA"/>
</dbReference>
<dbReference type="InParanoid" id="A0A0L0HTL0"/>
<feature type="binding site" evidence="10">
    <location>
        <position position="35"/>
    </location>
    <ligand>
        <name>ATP</name>
        <dbReference type="ChEBI" id="CHEBI:30616"/>
    </ligand>
</feature>